<accession>A0A1B1TET0</accession>
<protein>
    <recommendedName>
        <fullName evidence="2">Exo-alpha-sialidase</fullName>
    </recommendedName>
</protein>
<evidence type="ECO:0000313" key="1">
    <source>
        <dbReference type="EMBL" id="ANV80762.1"/>
    </source>
</evidence>
<evidence type="ECO:0008006" key="2">
    <source>
        <dbReference type="Google" id="ProtNLM"/>
    </source>
</evidence>
<sequence length="494" mass="53365">MSSRTRAILVSLMMCAMTLSGCLHLDNDNQKVIDETEEDTRVFVTNSEGLSVELPPLPLNFVFSDVGEDGPEPSIGITSSGCIFFIALEKPMRSCDHGLTWNNVADITQAPFTSDPYGWVDPVTDRVFNIHMMGLESTWIGWSDNDGESWLGNPHDSGPIPLNDHIKLATGPWVDEGYGIPGGLSPIYEQAVYFCYNKLLGIFCHTSFNGGATFEVGGQIFGLATGDGGLHGAITTAPDGTVYVTPRVETPAIIFSKDNGYSWETRTMGEDVGTPYPRKNSEVATDSDSNAYHIWTGGDFGIYLSRSTDSGDTWEQESARISPIEVISTTFPQIDAGDPGRIAITYLGSENSSELGGPDIDGQEWDGNPHYANGNVSYHLYITYSLNALDANPIFHTVRVSPDPVQIGSICLNSGDCRDIGGSNRNLLDFNDLHIDKDGRVYVAFADGCTGVCATGNNSQPEDSRSKTGAMYYLGSGPSLFESVGNLVEFGTNI</sequence>
<dbReference type="AlphaFoldDB" id="A0A1B1TET0"/>
<reference evidence="1" key="2">
    <citation type="journal article" date="2015" name="ISME J.">
        <title>A new class of marine Euryarchaeota group II from the Mediterranean deep chlorophyll maximum.</title>
        <authorList>
            <person name="Martin-Cuadrado A.B."/>
            <person name="Garcia-Heredia I."/>
            <person name="Molto A.G."/>
            <person name="Lopez-Ubeda R."/>
            <person name="Kimes N."/>
            <person name="Lopez-Garcia P."/>
            <person name="Moreira D."/>
            <person name="Rodriguez-Valera F."/>
        </authorList>
    </citation>
    <scope>NUCLEOTIDE SEQUENCE</scope>
</reference>
<dbReference type="CDD" id="cd15482">
    <property type="entry name" value="Sialidase_non-viral"/>
    <property type="match status" value="1"/>
</dbReference>
<proteinExistence type="predicted"/>
<dbReference type="EMBL" id="KP211907">
    <property type="protein sequence ID" value="ANV80762.1"/>
    <property type="molecule type" value="Genomic_DNA"/>
</dbReference>
<dbReference type="PROSITE" id="PS51257">
    <property type="entry name" value="PROKAR_LIPOPROTEIN"/>
    <property type="match status" value="1"/>
</dbReference>
<reference evidence="1" key="1">
    <citation type="submission" date="2014-11" db="EMBL/GenBank/DDBJ databases">
        <authorList>
            <person name="Zhu J."/>
            <person name="Qi W."/>
            <person name="Song R."/>
        </authorList>
    </citation>
    <scope>NUCLEOTIDE SEQUENCE</scope>
</reference>
<organism evidence="1">
    <name type="scientific">uncultured Poseidoniia archaeon</name>
    <dbReference type="NCBI Taxonomy" id="1697135"/>
    <lineage>
        <taxon>Archaea</taxon>
        <taxon>Methanobacteriati</taxon>
        <taxon>Thermoplasmatota</taxon>
        <taxon>Candidatus Poseidoniia</taxon>
        <taxon>environmental samples</taxon>
    </lineage>
</organism>
<dbReference type="Gene3D" id="2.120.10.10">
    <property type="match status" value="1"/>
</dbReference>
<dbReference type="SUPFAM" id="SSF50939">
    <property type="entry name" value="Sialidases"/>
    <property type="match status" value="1"/>
</dbReference>
<dbReference type="InterPro" id="IPR036278">
    <property type="entry name" value="Sialidase_sf"/>
</dbReference>
<name>A0A1B1TET0_9ARCH</name>